<gene>
    <name evidence="2" type="ORF">KME15_02085</name>
</gene>
<proteinExistence type="predicted"/>
<dbReference type="EMBL" id="JAHHHD010000001">
    <property type="protein sequence ID" value="MBW4657436.1"/>
    <property type="molecule type" value="Genomic_DNA"/>
</dbReference>
<dbReference type="SUPFAM" id="SSF52980">
    <property type="entry name" value="Restriction endonuclease-like"/>
    <property type="match status" value="1"/>
</dbReference>
<dbReference type="PANTHER" id="PTHR35400:SF1">
    <property type="entry name" value="SLR1083 PROTEIN"/>
    <property type="match status" value="1"/>
</dbReference>
<dbReference type="PANTHER" id="PTHR35400">
    <property type="entry name" value="SLR1083 PROTEIN"/>
    <property type="match status" value="1"/>
</dbReference>
<dbReference type="InterPro" id="IPR008538">
    <property type="entry name" value="Uma2"/>
</dbReference>
<evidence type="ECO:0000259" key="1">
    <source>
        <dbReference type="Pfam" id="PF05685"/>
    </source>
</evidence>
<protein>
    <submittedName>
        <fullName evidence="2">Uma2 family endonuclease</fullName>
    </submittedName>
</protein>
<comment type="caution">
    <text evidence="2">The sequence shown here is derived from an EMBL/GenBank/DDBJ whole genome shotgun (WGS) entry which is preliminary data.</text>
</comment>
<reference evidence="2" key="1">
    <citation type="submission" date="2021-05" db="EMBL/GenBank/DDBJ databases">
        <authorList>
            <person name="Pietrasiak N."/>
            <person name="Ward R."/>
            <person name="Stajich J.E."/>
            <person name="Kurbessoian T."/>
        </authorList>
    </citation>
    <scope>NUCLEOTIDE SEQUENCE</scope>
    <source>
        <strain evidence="2">UHER 2000/2452</strain>
    </source>
</reference>
<dbReference type="Proteomes" id="UP000757435">
    <property type="component" value="Unassembled WGS sequence"/>
</dbReference>
<dbReference type="GO" id="GO:0004519">
    <property type="term" value="F:endonuclease activity"/>
    <property type="evidence" value="ECO:0007669"/>
    <property type="project" value="UniProtKB-KW"/>
</dbReference>
<feature type="domain" description="Putative restriction endonuclease" evidence="1">
    <location>
        <begin position="10"/>
        <end position="175"/>
    </location>
</feature>
<dbReference type="InterPro" id="IPR011335">
    <property type="entry name" value="Restrct_endonuc-II-like"/>
</dbReference>
<accession>A0A951Q8K6</accession>
<evidence type="ECO:0000313" key="3">
    <source>
        <dbReference type="Proteomes" id="UP000757435"/>
    </source>
</evidence>
<organism evidence="2 3">
    <name type="scientific">Drouetiella hepatica Uher 2000/2452</name>
    <dbReference type="NCBI Taxonomy" id="904376"/>
    <lineage>
        <taxon>Bacteria</taxon>
        <taxon>Bacillati</taxon>
        <taxon>Cyanobacteriota</taxon>
        <taxon>Cyanophyceae</taxon>
        <taxon>Oculatellales</taxon>
        <taxon>Oculatellaceae</taxon>
        <taxon>Drouetiella</taxon>
    </lineage>
</organism>
<dbReference type="Pfam" id="PF05685">
    <property type="entry name" value="Uma2"/>
    <property type="match status" value="1"/>
</dbReference>
<keyword evidence="2" id="KW-0378">Hydrolase</keyword>
<evidence type="ECO:0000313" key="2">
    <source>
        <dbReference type="EMBL" id="MBW4657436.1"/>
    </source>
</evidence>
<name>A0A951Q8K6_9CYAN</name>
<sequence length="182" mass="21049">MVTQIKWTLDDYHRMVDAGLFIDRRVELLHGEIVEMALEGTPHSYYSDESAHYLRNLLGDRARVREAKPITLPNQSEPEPDLSIVEPLGAIYLEHHPYPENIFWLIEFSNSSLTKDLEDKAKIYAEAGIQEYWVVNLRKMQLIVFRFPEDGIYASKQTLTSGWISPLAFQDLEVSLDRLLGK</sequence>
<reference evidence="2" key="2">
    <citation type="journal article" date="2022" name="Microbiol. Resour. Announc.">
        <title>Metagenome Sequencing to Explore Phylogenomics of Terrestrial Cyanobacteria.</title>
        <authorList>
            <person name="Ward R.D."/>
            <person name="Stajich J.E."/>
            <person name="Johansen J.R."/>
            <person name="Huntemann M."/>
            <person name="Clum A."/>
            <person name="Foster B."/>
            <person name="Foster B."/>
            <person name="Roux S."/>
            <person name="Palaniappan K."/>
            <person name="Varghese N."/>
            <person name="Mukherjee S."/>
            <person name="Reddy T.B.K."/>
            <person name="Daum C."/>
            <person name="Copeland A."/>
            <person name="Chen I.A."/>
            <person name="Ivanova N.N."/>
            <person name="Kyrpides N.C."/>
            <person name="Shapiro N."/>
            <person name="Eloe-Fadrosh E.A."/>
            <person name="Pietrasiak N."/>
        </authorList>
    </citation>
    <scope>NUCLEOTIDE SEQUENCE</scope>
    <source>
        <strain evidence="2">UHER 2000/2452</strain>
    </source>
</reference>
<keyword evidence="2" id="KW-0540">Nuclease</keyword>
<keyword evidence="2" id="KW-0255">Endonuclease</keyword>
<dbReference type="AlphaFoldDB" id="A0A951Q8K6"/>
<dbReference type="Gene3D" id="3.90.1570.10">
    <property type="entry name" value="tt1808, chain A"/>
    <property type="match status" value="1"/>
</dbReference>
<dbReference type="CDD" id="cd06260">
    <property type="entry name" value="DUF820-like"/>
    <property type="match status" value="1"/>
</dbReference>
<dbReference type="InterPro" id="IPR012296">
    <property type="entry name" value="Nuclease_put_TT1808"/>
</dbReference>